<dbReference type="STRING" id="391625.PPSIR1_35777"/>
<reference evidence="1 2" key="1">
    <citation type="submission" date="2007-06" db="EMBL/GenBank/DDBJ databases">
        <authorList>
            <person name="Shimkets L."/>
            <person name="Ferriera S."/>
            <person name="Johnson J."/>
            <person name="Kravitz S."/>
            <person name="Beeson K."/>
            <person name="Sutton G."/>
            <person name="Rogers Y.-H."/>
            <person name="Friedman R."/>
            <person name="Frazier M."/>
            <person name="Venter J.C."/>
        </authorList>
    </citation>
    <scope>NUCLEOTIDE SEQUENCE [LARGE SCALE GENOMIC DNA]</scope>
    <source>
        <strain evidence="1 2">SIR-1</strain>
    </source>
</reference>
<sequence>MNAKTLLPKPMLARVPRHDDSLVLGLDAEFAALEAVELEPAPAEGRSVLLIVDELVDELTALADALEISLELTDEDPHAAQTVTDGVAEVA</sequence>
<dbReference type="AlphaFoldDB" id="A6G1T4"/>
<evidence type="ECO:0000313" key="1">
    <source>
        <dbReference type="EMBL" id="EDM80124.1"/>
    </source>
</evidence>
<dbReference type="RefSeq" id="WP_006970683.1">
    <property type="nucleotide sequence ID" value="NZ_ABCS01000013.1"/>
</dbReference>
<keyword evidence="2" id="KW-1185">Reference proteome</keyword>
<dbReference type="EMBL" id="ABCS01000013">
    <property type="protein sequence ID" value="EDM80124.1"/>
    <property type="molecule type" value="Genomic_DNA"/>
</dbReference>
<organism evidence="1 2">
    <name type="scientific">Plesiocystis pacifica SIR-1</name>
    <dbReference type="NCBI Taxonomy" id="391625"/>
    <lineage>
        <taxon>Bacteria</taxon>
        <taxon>Pseudomonadati</taxon>
        <taxon>Myxococcota</taxon>
        <taxon>Polyangia</taxon>
        <taxon>Nannocystales</taxon>
        <taxon>Nannocystaceae</taxon>
        <taxon>Plesiocystis</taxon>
    </lineage>
</organism>
<accession>A6G1T4</accession>
<proteinExistence type="predicted"/>
<dbReference type="Proteomes" id="UP000005801">
    <property type="component" value="Unassembled WGS sequence"/>
</dbReference>
<name>A6G1T4_9BACT</name>
<protein>
    <submittedName>
        <fullName evidence="1">Uncharacterized protein</fullName>
    </submittedName>
</protein>
<gene>
    <name evidence="1" type="ORF">PPSIR1_35777</name>
</gene>
<comment type="caution">
    <text evidence="1">The sequence shown here is derived from an EMBL/GenBank/DDBJ whole genome shotgun (WGS) entry which is preliminary data.</text>
</comment>
<evidence type="ECO:0000313" key="2">
    <source>
        <dbReference type="Proteomes" id="UP000005801"/>
    </source>
</evidence>